<evidence type="ECO:0000313" key="1">
    <source>
        <dbReference type="EMBL" id="GAG68378.1"/>
    </source>
</evidence>
<dbReference type="AlphaFoldDB" id="X1A6G8"/>
<proteinExistence type="predicted"/>
<reference evidence="1" key="1">
    <citation type="journal article" date="2014" name="Front. Microbiol.">
        <title>High frequency of phylogenetically diverse reductive dehalogenase-homologous genes in deep subseafloor sedimentary metagenomes.</title>
        <authorList>
            <person name="Kawai M."/>
            <person name="Futagami T."/>
            <person name="Toyoda A."/>
            <person name="Takaki Y."/>
            <person name="Nishi S."/>
            <person name="Hori S."/>
            <person name="Arai W."/>
            <person name="Tsubouchi T."/>
            <person name="Morono Y."/>
            <person name="Uchiyama I."/>
            <person name="Ito T."/>
            <person name="Fujiyama A."/>
            <person name="Inagaki F."/>
            <person name="Takami H."/>
        </authorList>
    </citation>
    <scope>NUCLEOTIDE SEQUENCE</scope>
    <source>
        <strain evidence="1">Expedition CK06-06</strain>
    </source>
</reference>
<dbReference type="EMBL" id="BART01008078">
    <property type="protein sequence ID" value="GAG68378.1"/>
    <property type="molecule type" value="Genomic_DNA"/>
</dbReference>
<sequence length="65" mass="7006">MPAIVVVAGNYAQVGMIGILNGLFGSDEHGWGHISADYDNGKVIKFRVLTSEEVTDIINSRDDKA</sequence>
<protein>
    <submittedName>
        <fullName evidence="1">Uncharacterized protein</fullName>
    </submittedName>
</protein>
<accession>X1A6G8</accession>
<name>X1A6G8_9ZZZZ</name>
<gene>
    <name evidence="1" type="ORF">S01H4_18246</name>
</gene>
<comment type="caution">
    <text evidence="1">The sequence shown here is derived from an EMBL/GenBank/DDBJ whole genome shotgun (WGS) entry which is preliminary data.</text>
</comment>
<organism evidence="1">
    <name type="scientific">marine sediment metagenome</name>
    <dbReference type="NCBI Taxonomy" id="412755"/>
    <lineage>
        <taxon>unclassified sequences</taxon>
        <taxon>metagenomes</taxon>
        <taxon>ecological metagenomes</taxon>
    </lineage>
</organism>